<proteinExistence type="predicted"/>
<evidence type="ECO:0000313" key="2">
    <source>
        <dbReference type="Proteomes" id="UP000326759"/>
    </source>
</evidence>
<dbReference type="PANTHER" id="PTHR33361">
    <property type="entry name" value="GLR0591 PROTEIN"/>
    <property type="match status" value="1"/>
</dbReference>
<reference evidence="1 2" key="1">
    <citation type="journal article" date="2019" name="PLoS Biol.">
        <title>Sex chromosomes control vertical transmission of feminizing Wolbachia symbionts in an isopod.</title>
        <authorList>
            <person name="Becking T."/>
            <person name="Chebbi M.A."/>
            <person name="Giraud I."/>
            <person name="Moumen B."/>
            <person name="Laverre T."/>
            <person name="Caubet Y."/>
            <person name="Peccoud J."/>
            <person name="Gilbert C."/>
            <person name="Cordaux R."/>
        </authorList>
    </citation>
    <scope>NUCLEOTIDE SEQUENCE [LARGE SCALE GENOMIC DNA]</scope>
    <source>
        <strain evidence="1">ANa2</strain>
        <tissue evidence="1">Whole body excluding digestive tract and cuticle</tissue>
    </source>
</reference>
<comment type="caution">
    <text evidence="1">The sequence shown here is derived from an EMBL/GenBank/DDBJ whole genome shotgun (WGS) entry which is preliminary data.</text>
</comment>
<evidence type="ECO:0008006" key="3">
    <source>
        <dbReference type="Google" id="ProtNLM"/>
    </source>
</evidence>
<name>A0A5N5STL5_9CRUS</name>
<organism evidence="1 2">
    <name type="scientific">Armadillidium nasatum</name>
    <dbReference type="NCBI Taxonomy" id="96803"/>
    <lineage>
        <taxon>Eukaryota</taxon>
        <taxon>Metazoa</taxon>
        <taxon>Ecdysozoa</taxon>
        <taxon>Arthropoda</taxon>
        <taxon>Crustacea</taxon>
        <taxon>Multicrustacea</taxon>
        <taxon>Malacostraca</taxon>
        <taxon>Eumalacostraca</taxon>
        <taxon>Peracarida</taxon>
        <taxon>Isopoda</taxon>
        <taxon>Oniscidea</taxon>
        <taxon>Crinocheta</taxon>
        <taxon>Armadillidiidae</taxon>
        <taxon>Armadillidium</taxon>
    </lineage>
</organism>
<keyword evidence="2" id="KW-1185">Reference proteome</keyword>
<gene>
    <name evidence="1" type="ORF">Anas_03158</name>
</gene>
<evidence type="ECO:0000313" key="1">
    <source>
        <dbReference type="EMBL" id="KAB7497566.1"/>
    </source>
</evidence>
<dbReference type="Pfam" id="PF05960">
    <property type="entry name" value="DUF885"/>
    <property type="match status" value="1"/>
</dbReference>
<accession>A0A5N5STL5</accession>
<dbReference type="Proteomes" id="UP000326759">
    <property type="component" value="Unassembled WGS sequence"/>
</dbReference>
<dbReference type="InterPro" id="IPR010281">
    <property type="entry name" value="DUF885"/>
</dbReference>
<dbReference type="PANTHER" id="PTHR33361:SF2">
    <property type="entry name" value="DUF885 DOMAIN-CONTAINING PROTEIN"/>
    <property type="match status" value="1"/>
</dbReference>
<dbReference type="EMBL" id="SEYY01020133">
    <property type="protein sequence ID" value="KAB7497566.1"/>
    <property type="molecule type" value="Genomic_DNA"/>
</dbReference>
<dbReference type="OrthoDB" id="5959877at2759"/>
<protein>
    <recommendedName>
        <fullName evidence="3">DUF885 domain-containing protein</fullName>
    </recommendedName>
</protein>
<sequence>MQGLCLSPEVQELCDEYWNWRLSNMPEYATFVGIHDYDADLDDMSEAAYEARYTKCQQFLAQANELEPTLTDDADIVNIEVLKYELETYIDFYHLKGIYLTINFLEGPQLDIEKQFNWMLRNTTYDYDLMISRLQKISLQLDQVIDLMRAGVANNVTYHARSMRNMDSAIGRFVVDDPRDSPLYVYFNDSFPTSFSQEEIQLLQEEAVAAISEYVTPAYERLLNFILNEYVTRDQIAVTTIKNGKEFYDSVIQFHTSTNLTAEQIHQIGLEEVDRIQAEMQQVVTDLGYNMTTQEFSEYIRNDPNNYYNNSDDLMAGFDAIVYDLIPPHLPEIFENIPTSKLEPKYSMLTLSLHEGDPGHHLQGAHCIESPDFPYFRRITEDRNYGLSPSRFPLYTYYAEGWALYSEGLGFDMNLYGDPLERYGHYSEEIFRACRLVVDTGMHALGWTREQAIQYMLQNTASTRGEIEIEVDRYITWPGQALAYKIGQLKISELRSKSEEELGDLFDIKDFHEVILDSFGSLDIVESEVDKWINATLSNNI</sequence>
<dbReference type="AlphaFoldDB" id="A0A5N5STL5"/>